<dbReference type="SUPFAM" id="SSF51735">
    <property type="entry name" value="NAD(P)-binding Rossmann-fold domains"/>
    <property type="match status" value="1"/>
</dbReference>
<evidence type="ECO:0000313" key="8">
    <source>
        <dbReference type="EMBL" id="GAA4629503.1"/>
    </source>
</evidence>
<name>A0ABP8UI33_9ACTN</name>
<dbReference type="PANTHER" id="PTHR43161:SF9">
    <property type="entry name" value="SORBITOL DEHYDROGENASE"/>
    <property type="match status" value="1"/>
</dbReference>
<reference evidence="9" key="1">
    <citation type="journal article" date="2019" name="Int. J. Syst. Evol. Microbiol.">
        <title>The Global Catalogue of Microorganisms (GCM) 10K type strain sequencing project: providing services to taxonomists for standard genome sequencing and annotation.</title>
        <authorList>
            <consortium name="The Broad Institute Genomics Platform"/>
            <consortium name="The Broad Institute Genome Sequencing Center for Infectious Disease"/>
            <person name="Wu L."/>
            <person name="Ma J."/>
        </authorList>
    </citation>
    <scope>NUCLEOTIDE SEQUENCE [LARGE SCALE GENOMIC DNA]</scope>
    <source>
        <strain evidence="9">JCM 17939</strain>
    </source>
</reference>
<evidence type="ECO:0000313" key="9">
    <source>
        <dbReference type="Proteomes" id="UP001501442"/>
    </source>
</evidence>
<feature type="domain" description="Alcohol dehydrogenase-like C-terminal" evidence="6">
    <location>
        <begin position="179"/>
        <end position="301"/>
    </location>
</feature>
<dbReference type="SUPFAM" id="SSF50129">
    <property type="entry name" value="GroES-like"/>
    <property type="match status" value="1"/>
</dbReference>
<evidence type="ECO:0000256" key="2">
    <source>
        <dbReference type="ARBA" id="ARBA00008072"/>
    </source>
</evidence>
<dbReference type="CDD" id="cd08232">
    <property type="entry name" value="idonate-5-DH"/>
    <property type="match status" value="1"/>
</dbReference>
<accession>A0ABP8UI33</accession>
<dbReference type="Pfam" id="PF08240">
    <property type="entry name" value="ADH_N"/>
    <property type="match status" value="1"/>
</dbReference>
<comment type="caution">
    <text evidence="8">The sequence shown here is derived from an EMBL/GenBank/DDBJ whole genome shotgun (WGS) entry which is preliminary data.</text>
</comment>
<evidence type="ECO:0000256" key="5">
    <source>
        <dbReference type="ARBA" id="ARBA00023002"/>
    </source>
</evidence>
<dbReference type="Pfam" id="PF00107">
    <property type="entry name" value="ADH_zinc_N"/>
    <property type="match status" value="1"/>
</dbReference>
<keyword evidence="5" id="KW-0560">Oxidoreductase</keyword>
<dbReference type="Proteomes" id="UP001501442">
    <property type="component" value="Unassembled WGS sequence"/>
</dbReference>
<dbReference type="EMBL" id="BAABHK010000007">
    <property type="protein sequence ID" value="GAA4629503.1"/>
    <property type="molecule type" value="Genomic_DNA"/>
</dbReference>
<evidence type="ECO:0000259" key="7">
    <source>
        <dbReference type="Pfam" id="PF08240"/>
    </source>
</evidence>
<dbReference type="Gene3D" id="3.40.50.720">
    <property type="entry name" value="NAD(P)-binding Rossmann-like Domain"/>
    <property type="match status" value="1"/>
</dbReference>
<dbReference type="RefSeq" id="WP_345433510.1">
    <property type="nucleotide sequence ID" value="NZ_BAABHK010000007.1"/>
</dbReference>
<evidence type="ECO:0000256" key="3">
    <source>
        <dbReference type="ARBA" id="ARBA00022723"/>
    </source>
</evidence>
<dbReference type="InterPro" id="IPR013149">
    <property type="entry name" value="ADH-like_C"/>
</dbReference>
<sequence>MLACVVHKAGDLRVEERAPGLPGPGEVLVAVTLGGICGSDLHYYHRGSVGDFQVREPLVLGHEVVGRVAALGVGTDGPAVGTPVAIHPATPCGACPECTNGRRNVCGRARYLGSAARTPHVQGGFAQRLVVPAGQVRVLPPGLDLRRAVLAEPLSVALHAVRRAGEVAGKRVLVTGAGPIGSLVVAALRHAGAAEVTVSDLLDAPLGIARSVGATATVRADRPDDPAWPEEVDVAVEASGSGAGLRTCVQRVRRGGTVVLLGLLPPGETGFLGNVVVTREITMRGAFRFDHEFDDALSLLASGLDVDPVISHTIPLARAVEAFDLAGDRALASKVLLDLGGE</sequence>
<feature type="domain" description="Alcohol dehydrogenase-like N-terminal" evidence="7">
    <location>
        <begin position="23"/>
        <end position="140"/>
    </location>
</feature>
<dbReference type="InterPro" id="IPR013154">
    <property type="entry name" value="ADH-like_N"/>
</dbReference>
<keyword evidence="4" id="KW-0862">Zinc</keyword>
<evidence type="ECO:0000256" key="4">
    <source>
        <dbReference type="ARBA" id="ARBA00022833"/>
    </source>
</evidence>
<dbReference type="InterPro" id="IPR011032">
    <property type="entry name" value="GroES-like_sf"/>
</dbReference>
<keyword evidence="9" id="KW-1185">Reference proteome</keyword>
<protein>
    <submittedName>
        <fullName evidence="8">L-idonate 5-dehydrogenase</fullName>
    </submittedName>
</protein>
<evidence type="ECO:0000259" key="6">
    <source>
        <dbReference type="Pfam" id="PF00107"/>
    </source>
</evidence>
<keyword evidence="3" id="KW-0479">Metal-binding</keyword>
<dbReference type="InterPro" id="IPR036291">
    <property type="entry name" value="NAD(P)-bd_dom_sf"/>
</dbReference>
<gene>
    <name evidence="8" type="ORF">GCM10023196_050990</name>
</gene>
<comment type="similarity">
    <text evidence="2">Belongs to the zinc-containing alcohol dehydrogenase family.</text>
</comment>
<comment type="cofactor">
    <cofactor evidence="1">
        <name>Zn(2+)</name>
        <dbReference type="ChEBI" id="CHEBI:29105"/>
    </cofactor>
</comment>
<organism evidence="8 9">
    <name type="scientific">Actinoallomurus vinaceus</name>
    <dbReference type="NCBI Taxonomy" id="1080074"/>
    <lineage>
        <taxon>Bacteria</taxon>
        <taxon>Bacillati</taxon>
        <taxon>Actinomycetota</taxon>
        <taxon>Actinomycetes</taxon>
        <taxon>Streptosporangiales</taxon>
        <taxon>Thermomonosporaceae</taxon>
        <taxon>Actinoallomurus</taxon>
    </lineage>
</organism>
<evidence type="ECO:0000256" key="1">
    <source>
        <dbReference type="ARBA" id="ARBA00001947"/>
    </source>
</evidence>
<dbReference type="PANTHER" id="PTHR43161">
    <property type="entry name" value="SORBITOL DEHYDROGENASE"/>
    <property type="match status" value="1"/>
</dbReference>
<dbReference type="Gene3D" id="3.90.180.10">
    <property type="entry name" value="Medium-chain alcohol dehydrogenases, catalytic domain"/>
    <property type="match status" value="1"/>
</dbReference>
<proteinExistence type="inferred from homology"/>